<dbReference type="AlphaFoldDB" id="A0A1I7BZ14"/>
<keyword evidence="1" id="KW-0732">Signal</keyword>
<gene>
    <name evidence="2" type="ORF">PMYSY11_4000</name>
</gene>
<evidence type="ECO:0000256" key="1">
    <source>
        <dbReference type="SAM" id="SignalP"/>
    </source>
</evidence>
<dbReference type="EMBL" id="LR215729">
    <property type="protein sequence ID" value="VEV99044.1"/>
    <property type="molecule type" value="Genomic_DNA"/>
</dbReference>
<feature type="chain" id="PRO_5041051557" description="Peptidase" evidence="1">
    <location>
        <begin position="27"/>
        <end position="107"/>
    </location>
</feature>
<name>A0A1I7BZ14_9PSED</name>
<sequence length="107" mass="11472">MGINMKSLIAVMVVALVLAVAGMAQARVLSAGETQHLLETGTIRPLEQLHQAVQDQLPGARIGRGSVEEAYGKYRYKVEVKDEKGVGWALTLDATDAQLIDQVPDAS</sequence>
<dbReference type="STRING" id="437900.GCA_001940335_04011"/>
<accession>A0A1I7BZ14</accession>
<reference evidence="2" key="1">
    <citation type="submission" date="2019-02" db="EMBL/GenBank/DDBJ databases">
        <authorList>
            <consortium name="Genoscope - CEA"/>
            <person name="William W."/>
        </authorList>
    </citation>
    <scope>NUCLEOTIDE SEQUENCE [LARGE SCALE GENOMIC DNA]</scope>
    <source>
        <strain evidence="2">YSy11</strain>
    </source>
</reference>
<organism evidence="2">
    <name type="scientific">Pseudomonas marincola</name>
    <dbReference type="NCBI Taxonomy" id="437900"/>
    <lineage>
        <taxon>Bacteria</taxon>
        <taxon>Pseudomonadati</taxon>
        <taxon>Pseudomonadota</taxon>
        <taxon>Gammaproteobacteria</taxon>
        <taxon>Pseudomonadales</taxon>
        <taxon>Pseudomonadaceae</taxon>
        <taxon>Pseudomonas</taxon>
    </lineage>
</organism>
<proteinExistence type="predicted"/>
<evidence type="ECO:0000313" key="2">
    <source>
        <dbReference type="EMBL" id="VEV99044.1"/>
    </source>
</evidence>
<protein>
    <recommendedName>
        <fullName evidence="3">Peptidase</fullName>
    </recommendedName>
</protein>
<feature type="signal peptide" evidence="1">
    <location>
        <begin position="1"/>
        <end position="26"/>
    </location>
</feature>
<evidence type="ECO:0008006" key="3">
    <source>
        <dbReference type="Google" id="ProtNLM"/>
    </source>
</evidence>